<feature type="transmembrane region" description="Helical" evidence="1">
    <location>
        <begin position="35"/>
        <end position="60"/>
    </location>
</feature>
<dbReference type="InterPro" id="IPR053069">
    <property type="entry name" value="TVP38/TMEM64"/>
</dbReference>
<sequence>MGPPSPFKSTTAVFSLDEENNYSSLNTISLNRSSFVSGPMCQCLLSLLTLAIMACFVFLFRDSIYHVLLWIEKQDTWVTCIMFTALFTIVSLPLTWGYILLNLACGYLFGMMAGILVVSTTAAVGVFFAHVIVKQLCLGFITTKLLNSHSLRAFVNVISGPQAFKVVAFARLTPIPFGLQNAIFAGSSIGVGRYMLATAMGLLPTQVINVYLGSTLRSMRDVLTDDNTATTGYIVFCIQVAISIGLMTYVVRRARQELQKIVLLTTNTLHKVELGLPEHETFSNKC</sequence>
<dbReference type="GO" id="GO:0051480">
    <property type="term" value="P:regulation of cytosolic calcium ion concentration"/>
    <property type="evidence" value="ECO:0000318"/>
    <property type="project" value="GO_Central"/>
</dbReference>
<dbReference type="InParanoid" id="E9GEQ8"/>
<accession>E9GEQ8</accession>
<evidence type="ECO:0000259" key="2">
    <source>
        <dbReference type="Pfam" id="PF09335"/>
    </source>
</evidence>
<feature type="transmembrane region" description="Helical" evidence="1">
    <location>
        <begin position="80"/>
        <end position="101"/>
    </location>
</feature>
<evidence type="ECO:0000256" key="1">
    <source>
        <dbReference type="SAM" id="Phobius"/>
    </source>
</evidence>
<dbReference type="KEGG" id="dpx:DAPPUDRAFT_49601"/>
<dbReference type="eggNOG" id="KOG3140">
    <property type="taxonomic scope" value="Eukaryota"/>
</dbReference>
<feature type="transmembrane region" description="Helical" evidence="1">
    <location>
        <begin position="232"/>
        <end position="251"/>
    </location>
</feature>
<dbReference type="Proteomes" id="UP000000305">
    <property type="component" value="Unassembled WGS sequence"/>
</dbReference>
<dbReference type="OMA" id="FICRDYI"/>
<organism evidence="3 4">
    <name type="scientific">Daphnia pulex</name>
    <name type="common">Water flea</name>
    <dbReference type="NCBI Taxonomy" id="6669"/>
    <lineage>
        <taxon>Eukaryota</taxon>
        <taxon>Metazoa</taxon>
        <taxon>Ecdysozoa</taxon>
        <taxon>Arthropoda</taxon>
        <taxon>Crustacea</taxon>
        <taxon>Branchiopoda</taxon>
        <taxon>Diplostraca</taxon>
        <taxon>Cladocera</taxon>
        <taxon>Anomopoda</taxon>
        <taxon>Daphniidae</taxon>
        <taxon>Daphnia</taxon>
    </lineage>
</organism>
<evidence type="ECO:0000313" key="4">
    <source>
        <dbReference type="Proteomes" id="UP000000305"/>
    </source>
</evidence>
<keyword evidence="1" id="KW-0812">Transmembrane</keyword>
<keyword evidence="1" id="KW-1133">Transmembrane helix</keyword>
<gene>
    <name evidence="3" type="ORF">DAPPUDRAFT_49601</name>
</gene>
<feature type="domain" description="VTT" evidence="2">
    <location>
        <begin position="99"/>
        <end position="214"/>
    </location>
</feature>
<dbReference type="HOGENOM" id="CLU_062689_0_0_1"/>
<dbReference type="Pfam" id="PF09335">
    <property type="entry name" value="VTT_dom"/>
    <property type="match status" value="1"/>
</dbReference>
<dbReference type="EMBL" id="GL732541">
    <property type="protein sequence ID" value="EFX82037.1"/>
    <property type="molecule type" value="Genomic_DNA"/>
</dbReference>
<dbReference type="PhylomeDB" id="E9GEQ8"/>
<dbReference type="FunCoup" id="E9GEQ8">
    <property type="interactions" value="705"/>
</dbReference>
<proteinExistence type="predicted"/>
<dbReference type="OrthoDB" id="166803at2759"/>
<evidence type="ECO:0000313" key="3">
    <source>
        <dbReference type="EMBL" id="EFX82037.1"/>
    </source>
</evidence>
<dbReference type="STRING" id="6669.E9GEQ8"/>
<feature type="transmembrane region" description="Helical" evidence="1">
    <location>
        <begin position="194"/>
        <end position="212"/>
    </location>
</feature>
<dbReference type="PANTHER" id="PTHR46593">
    <property type="entry name" value="TRANSMEMBRANE PROTEIN 64"/>
    <property type="match status" value="1"/>
</dbReference>
<keyword evidence="4" id="KW-1185">Reference proteome</keyword>
<dbReference type="AlphaFoldDB" id="E9GEQ8"/>
<dbReference type="PANTHER" id="PTHR46593:SF1">
    <property type="entry name" value="TRANSMEMBRANE PROTEIN 64"/>
    <property type="match status" value="1"/>
</dbReference>
<keyword evidence="1" id="KW-0472">Membrane</keyword>
<feature type="transmembrane region" description="Helical" evidence="1">
    <location>
        <begin position="107"/>
        <end position="133"/>
    </location>
</feature>
<reference evidence="3 4" key="1">
    <citation type="journal article" date="2011" name="Science">
        <title>The ecoresponsive genome of Daphnia pulex.</title>
        <authorList>
            <person name="Colbourne J.K."/>
            <person name="Pfrender M.E."/>
            <person name="Gilbert D."/>
            <person name="Thomas W.K."/>
            <person name="Tucker A."/>
            <person name="Oakley T.H."/>
            <person name="Tokishita S."/>
            <person name="Aerts A."/>
            <person name="Arnold G.J."/>
            <person name="Basu M.K."/>
            <person name="Bauer D.J."/>
            <person name="Caceres C.E."/>
            <person name="Carmel L."/>
            <person name="Casola C."/>
            <person name="Choi J.H."/>
            <person name="Detter J.C."/>
            <person name="Dong Q."/>
            <person name="Dusheyko S."/>
            <person name="Eads B.D."/>
            <person name="Frohlich T."/>
            <person name="Geiler-Samerotte K.A."/>
            <person name="Gerlach D."/>
            <person name="Hatcher P."/>
            <person name="Jogdeo S."/>
            <person name="Krijgsveld J."/>
            <person name="Kriventseva E.V."/>
            <person name="Kultz D."/>
            <person name="Laforsch C."/>
            <person name="Lindquist E."/>
            <person name="Lopez J."/>
            <person name="Manak J.R."/>
            <person name="Muller J."/>
            <person name="Pangilinan J."/>
            <person name="Patwardhan R.P."/>
            <person name="Pitluck S."/>
            <person name="Pritham E.J."/>
            <person name="Rechtsteiner A."/>
            <person name="Rho M."/>
            <person name="Rogozin I.B."/>
            <person name="Sakarya O."/>
            <person name="Salamov A."/>
            <person name="Schaack S."/>
            <person name="Shapiro H."/>
            <person name="Shiga Y."/>
            <person name="Skalitzky C."/>
            <person name="Smith Z."/>
            <person name="Souvorov A."/>
            <person name="Sung W."/>
            <person name="Tang Z."/>
            <person name="Tsuchiya D."/>
            <person name="Tu H."/>
            <person name="Vos H."/>
            <person name="Wang M."/>
            <person name="Wolf Y.I."/>
            <person name="Yamagata H."/>
            <person name="Yamada T."/>
            <person name="Ye Y."/>
            <person name="Shaw J.R."/>
            <person name="Andrews J."/>
            <person name="Crease T.J."/>
            <person name="Tang H."/>
            <person name="Lucas S.M."/>
            <person name="Robertson H.M."/>
            <person name="Bork P."/>
            <person name="Koonin E.V."/>
            <person name="Zdobnov E.M."/>
            <person name="Grigoriev I.V."/>
            <person name="Lynch M."/>
            <person name="Boore J.L."/>
        </authorList>
    </citation>
    <scope>NUCLEOTIDE SEQUENCE [LARGE SCALE GENOMIC DNA]</scope>
</reference>
<dbReference type="GO" id="GO:0005783">
    <property type="term" value="C:endoplasmic reticulum"/>
    <property type="evidence" value="ECO:0000318"/>
    <property type="project" value="GO_Central"/>
</dbReference>
<protein>
    <recommendedName>
        <fullName evidence="2">VTT domain-containing protein</fullName>
    </recommendedName>
</protein>
<dbReference type="InterPro" id="IPR032816">
    <property type="entry name" value="VTT_dom"/>
</dbReference>
<name>E9GEQ8_DAPPU</name>